<dbReference type="SUPFAM" id="SSF46894">
    <property type="entry name" value="C-terminal effector domain of the bipartite response regulators"/>
    <property type="match status" value="1"/>
</dbReference>
<keyword evidence="1" id="KW-0805">Transcription regulation</keyword>
<keyword evidence="3" id="KW-0804">Transcription</keyword>
<feature type="domain" description="HTH luxR-type" evidence="4">
    <location>
        <begin position="12"/>
        <end position="76"/>
    </location>
</feature>
<dbReference type="EMBL" id="JAAOIW010000002">
    <property type="protein sequence ID" value="NHN29584.1"/>
    <property type="molecule type" value="Genomic_DNA"/>
</dbReference>
<evidence type="ECO:0000256" key="2">
    <source>
        <dbReference type="ARBA" id="ARBA00023125"/>
    </source>
</evidence>
<accession>A0ABX0J392</accession>
<gene>
    <name evidence="5" type="ORF">G9U52_07020</name>
</gene>
<dbReference type="InterPro" id="IPR000792">
    <property type="entry name" value="Tscrpt_reg_LuxR_C"/>
</dbReference>
<dbReference type="PRINTS" id="PR00038">
    <property type="entry name" value="HTHLUXR"/>
</dbReference>
<dbReference type="SMART" id="SM00421">
    <property type="entry name" value="HTH_LUXR"/>
    <property type="match status" value="1"/>
</dbReference>
<dbReference type="InterPro" id="IPR036388">
    <property type="entry name" value="WH-like_DNA-bd_sf"/>
</dbReference>
<dbReference type="PROSITE" id="PS50043">
    <property type="entry name" value="HTH_LUXR_2"/>
    <property type="match status" value="1"/>
</dbReference>
<reference evidence="5" key="1">
    <citation type="submission" date="2020-03" db="EMBL/GenBank/DDBJ databases">
        <title>Draft sequencing of Paenibacilllus sp. S3N08.</title>
        <authorList>
            <person name="Kim D.-U."/>
        </authorList>
    </citation>
    <scope>NUCLEOTIDE SEQUENCE</scope>
    <source>
        <strain evidence="5">S3N08</strain>
    </source>
</reference>
<comment type="caution">
    <text evidence="5">The sequence shown here is derived from an EMBL/GenBank/DDBJ whole genome shotgun (WGS) entry which is preliminary data.</text>
</comment>
<dbReference type="InterPro" id="IPR016032">
    <property type="entry name" value="Sig_transdc_resp-reg_C-effctor"/>
</dbReference>
<evidence type="ECO:0000313" key="5">
    <source>
        <dbReference type="EMBL" id="NHN29584.1"/>
    </source>
</evidence>
<dbReference type="Pfam" id="PF00196">
    <property type="entry name" value="GerE"/>
    <property type="match status" value="1"/>
</dbReference>
<evidence type="ECO:0000313" key="6">
    <source>
        <dbReference type="Proteomes" id="UP001165962"/>
    </source>
</evidence>
<protein>
    <submittedName>
        <fullName evidence="5">Helix-turn-helix transcriptional regulator</fullName>
    </submittedName>
</protein>
<evidence type="ECO:0000259" key="4">
    <source>
        <dbReference type="PROSITE" id="PS50043"/>
    </source>
</evidence>
<proteinExistence type="predicted"/>
<sequence length="76" mass="8951">MNDVMMENRIKETTENYHLTAREKEILFYWVKDFDHRQIALLLGISRNTVKVHIAKINLKLQVNSKASLILKVLNV</sequence>
<dbReference type="PANTHER" id="PTHR43214">
    <property type="entry name" value="TWO-COMPONENT RESPONSE REGULATOR"/>
    <property type="match status" value="1"/>
</dbReference>
<dbReference type="PANTHER" id="PTHR43214:SF41">
    <property type="entry name" value="NITRATE_NITRITE RESPONSE REGULATOR PROTEIN NARP"/>
    <property type="match status" value="1"/>
</dbReference>
<dbReference type="Proteomes" id="UP001165962">
    <property type="component" value="Unassembled WGS sequence"/>
</dbReference>
<organism evidence="5 6">
    <name type="scientific">Paenibacillus agricola</name>
    <dbReference type="NCBI Taxonomy" id="2716264"/>
    <lineage>
        <taxon>Bacteria</taxon>
        <taxon>Bacillati</taxon>
        <taxon>Bacillota</taxon>
        <taxon>Bacilli</taxon>
        <taxon>Bacillales</taxon>
        <taxon>Paenibacillaceae</taxon>
        <taxon>Paenibacillus</taxon>
    </lineage>
</organism>
<dbReference type="InterPro" id="IPR039420">
    <property type="entry name" value="WalR-like"/>
</dbReference>
<name>A0ABX0J392_9BACL</name>
<evidence type="ECO:0000256" key="1">
    <source>
        <dbReference type="ARBA" id="ARBA00023015"/>
    </source>
</evidence>
<keyword evidence="6" id="KW-1185">Reference proteome</keyword>
<dbReference type="Gene3D" id="1.10.10.10">
    <property type="entry name" value="Winged helix-like DNA-binding domain superfamily/Winged helix DNA-binding domain"/>
    <property type="match status" value="1"/>
</dbReference>
<evidence type="ECO:0000256" key="3">
    <source>
        <dbReference type="ARBA" id="ARBA00023163"/>
    </source>
</evidence>
<keyword evidence="2" id="KW-0238">DNA-binding</keyword>
<dbReference type="CDD" id="cd06170">
    <property type="entry name" value="LuxR_C_like"/>
    <property type="match status" value="1"/>
</dbReference>